<evidence type="ECO:0000313" key="10">
    <source>
        <dbReference type="Proteomes" id="UP000298416"/>
    </source>
</evidence>
<evidence type="ECO:0000256" key="6">
    <source>
        <dbReference type="PIRSR" id="PIRSR601461-1"/>
    </source>
</evidence>
<comment type="caution">
    <text evidence="9">The sequence shown here is derived from an EMBL/GenBank/DDBJ whole genome shotgun (WGS) entry which is preliminary data.</text>
</comment>
<dbReference type="FunFam" id="2.40.70.10:FF:000033">
    <property type="entry name" value="Aspartyl protease family protein"/>
    <property type="match status" value="1"/>
</dbReference>
<dbReference type="InterPro" id="IPR001969">
    <property type="entry name" value="Aspartic_peptidase_AS"/>
</dbReference>
<evidence type="ECO:0000256" key="2">
    <source>
        <dbReference type="ARBA" id="ARBA00022670"/>
    </source>
</evidence>
<dbReference type="Proteomes" id="UP000298416">
    <property type="component" value="Unassembled WGS sequence"/>
</dbReference>
<keyword evidence="5" id="KW-0325">Glycoprotein</keyword>
<keyword evidence="10" id="KW-1185">Reference proteome</keyword>
<dbReference type="InterPro" id="IPR001461">
    <property type="entry name" value="Aspartic_peptidase_A1"/>
</dbReference>
<evidence type="ECO:0000313" key="9">
    <source>
        <dbReference type="EMBL" id="KAG6392454.1"/>
    </source>
</evidence>
<dbReference type="Gene3D" id="2.40.70.10">
    <property type="entry name" value="Acid Proteases"/>
    <property type="match status" value="2"/>
</dbReference>
<accession>A0A8X8WE21</accession>
<evidence type="ECO:0000256" key="3">
    <source>
        <dbReference type="ARBA" id="ARBA00022750"/>
    </source>
</evidence>
<dbReference type="CDD" id="cd05476">
    <property type="entry name" value="pepsin_A_like_plant"/>
    <property type="match status" value="1"/>
</dbReference>
<evidence type="ECO:0000256" key="1">
    <source>
        <dbReference type="ARBA" id="ARBA00007447"/>
    </source>
</evidence>
<protein>
    <recommendedName>
        <fullName evidence="8">Peptidase A1 domain-containing protein</fullName>
    </recommendedName>
</protein>
<sequence>MTIQEFCFQAQREALECIPVGLDFCEMFCSYGGKAMVMYCPRRPRMRVIVGIHEVDEGAINALAVHHHIWIDIGFVEYRKVGETSLGIIASLSPSRVSAKQRSCTFDPGGSILRHFARDCKKIEAFDGWETTTIQMCYHPQNYVLKLGTSLDSRQPTIYKAGKYEMNSYIYVYIYIYTRFPSKRNTHGGFPFLNKEYQMGRPRCMPQQLLFILFLIANSFNADAAGVKFELIHRHHLHPGGALPLRKLVHSDASRSQAMSRKVRSKFNASGELPLHSAADYGVGQYLVKLKMGTPGQHLVLIPDTGSDLTWTKCRYKCHGDDCGRIKTGHRSRVFHADRSSSFKTVPCSSTTCQTDLVDLFSLAICPSPLDPCAYDYSYVDGTSAQGIFAHETLTFSLTNGRTASLRNVLVGCSESSTGRSLLGADGIMGLGYSTNSNAVHAAGAFGGKFSYCLVDHLSPRSVSSHLIFGSYKDANVSVAWMRHTELVLGAIGTLYAVRVRGISVGGAMLDIPAEVWDFGRGGGAMLDSGTTLTVLTTPAYEPVMAALRGSLRGSQRVYEGEVGPLEYCFNSTGFDERVVPRFMLHFVDGARFEPPVKSYVIDDTPEVKCLGFADGGAGPGASIVGNIMQQNHLWEFDFGNRRLGFGPSSCA</sequence>
<dbReference type="Pfam" id="PF14543">
    <property type="entry name" value="TAXi_N"/>
    <property type="match status" value="1"/>
</dbReference>
<keyword evidence="3 7" id="KW-0064">Aspartyl protease</keyword>
<dbReference type="PROSITE" id="PS51767">
    <property type="entry name" value="PEPTIDASE_A1"/>
    <property type="match status" value="1"/>
</dbReference>
<proteinExistence type="inferred from homology"/>
<dbReference type="PRINTS" id="PR00792">
    <property type="entry name" value="PEPSIN"/>
</dbReference>
<keyword evidence="4 7" id="KW-0378">Hydrolase</keyword>
<evidence type="ECO:0000256" key="4">
    <source>
        <dbReference type="ARBA" id="ARBA00022801"/>
    </source>
</evidence>
<dbReference type="InterPro" id="IPR033121">
    <property type="entry name" value="PEPTIDASE_A1"/>
</dbReference>
<feature type="active site" evidence="6">
    <location>
        <position position="304"/>
    </location>
</feature>
<dbReference type="PANTHER" id="PTHR47967">
    <property type="entry name" value="OS07G0603500 PROTEIN-RELATED"/>
    <property type="match status" value="1"/>
</dbReference>
<dbReference type="PANTHER" id="PTHR47967:SF69">
    <property type="entry name" value="ASPARTIC PROTEINASE NANA, CHLOROPLAST"/>
    <property type="match status" value="1"/>
</dbReference>
<reference evidence="9" key="2">
    <citation type="submission" date="2020-08" db="EMBL/GenBank/DDBJ databases">
        <title>Plant Genome Project.</title>
        <authorList>
            <person name="Zhang R.-G."/>
        </authorList>
    </citation>
    <scope>NUCLEOTIDE SEQUENCE</scope>
    <source>
        <strain evidence="9">Huo1</strain>
        <tissue evidence="9">Leaf</tissue>
    </source>
</reference>
<dbReference type="Pfam" id="PF14541">
    <property type="entry name" value="TAXi_C"/>
    <property type="match status" value="1"/>
</dbReference>
<organism evidence="9">
    <name type="scientific">Salvia splendens</name>
    <name type="common">Scarlet sage</name>
    <dbReference type="NCBI Taxonomy" id="180675"/>
    <lineage>
        <taxon>Eukaryota</taxon>
        <taxon>Viridiplantae</taxon>
        <taxon>Streptophyta</taxon>
        <taxon>Embryophyta</taxon>
        <taxon>Tracheophyta</taxon>
        <taxon>Spermatophyta</taxon>
        <taxon>Magnoliopsida</taxon>
        <taxon>eudicotyledons</taxon>
        <taxon>Gunneridae</taxon>
        <taxon>Pentapetalae</taxon>
        <taxon>asterids</taxon>
        <taxon>lamiids</taxon>
        <taxon>Lamiales</taxon>
        <taxon>Lamiaceae</taxon>
        <taxon>Nepetoideae</taxon>
        <taxon>Mentheae</taxon>
        <taxon>Salviinae</taxon>
        <taxon>Salvia</taxon>
        <taxon>Salvia subgen. Calosphace</taxon>
        <taxon>core Calosphace</taxon>
    </lineage>
</organism>
<reference evidence="9" key="1">
    <citation type="submission" date="2018-01" db="EMBL/GenBank/DDBJ databases">
        <authorList>
            <person name="Mao J.F."/>
        </authorList>
    </citation>
    <scope>NUCLEOTIDE SEQUENCE</scope>
    <source>
        <strain evidence="9">Huo1</strain>
        <tissue evidence="9">Leaf</tissue>
    </source>
</reference>
<dbReference type="InterPro" id="IPR051708">
    <property type="entry name" value="Plant_Aspart_Prot_A1"/>
</dbReference>
<name>A0A8X8WE21_SALSN</name>
<keyword evidence="2 7" id="KW-0645">Protease</keyword>
<dbReference type="InterPro" id="IPR034161">
    <property type="entry name" value="Pepsin-like_plant"/>
</dbReference>
<evidence type="ECO:0000259" key="8">
    <source>
        <dbReference type="PROSITE" id="PS51767"/>
    </source>
</evidence>
<dbReference type="InterPro" id="IPR021109">
    <property type="entry name" value="Peptidase_aspartic_dom_sf"/>
</dbReference>
<dbReference type="GO" id="GO:0004190">
    <property type="term" value="F:aspartic-type endopeptidase activity"/>
    <property type="evidence" value="ECO:0007669"/>
    <property type="project" value="UniProtKB-KW"/>
</dbReference>
<comment type="similarity">
    <text evidence="1 7">Belongs to the peptidase A1 family.</text>
</comment>
<dbReference type="EMBL" id="PNBA02000018">
    <property type="protein sequence ID" value="KAG6392454.1"/>
    <property type="molecule type" value="Genomic_DNA"/>
</dbReference>
<dbReference type="GO" id="GO:0006508">
    <property type="term" value="P:proteolysis"/>
    <property type="evidence" value="ECO:0007669"/>
    <property type="project" value="UniProtKB-KW"/>
</dbReference>
<feature type="domain" description="Peptidase A1" evidence="8">
    <location>
        <begin position="286"/>
        <end position="647"/>
    </location>
</feature>
<dbReference type="InterPro" id="IPR032861">
    <property type="entry name" value="TAXi_N"/>
</dbReference>
<evidence type="ECO:0000256" key="5">
    <source>
        <dbReference type="ARBA" id="ARBA00023180"/>
    </source>
</evidence>
<evidence type="ECO:0000256" key="7">
    <source>
        <dbReference type="RuleBase" id="RU000454"/>
    </source>
</evidence>
<dbReference type="PROSITE" id="PS00141">
    <property type="entry name" value="ASP_PROTEASE"/>
    <property type="match status" value="1"/>
</dbReference>
<dbReference type="AlphaFoldDB" id="A0A8X8WE21"/>
<feature type="active site" evidence="6">
    <location>
        <position position="528"/>
    </location>
</feature>
<dbReference type="InterPro" id="IPR032799">
    <property type="entry name" value="TAXi_C"/>
</dbReference>
<dbReference type="SUPFAM" id="SSF50630">
    <property type="entry name" value="Acid proteases"/>
    <property type="match status" value="1"/>
</dbReference>
<gene>
    <name evidence="9" type="ORF">SASPL_146673</name>
</gene>